<dbReference type="PROSITE" id="PS01012">
    <property type="entry name" value="FOLYLPOLYGLU_SYNT_2"/>
    <property type="match status" value="1"/>
</dbReference>
<dbReference type="PANTHER" id="PTHR11136:SF0">
    <property type="entry name" value="DIHYDROFOLATE SYNTHETASE-RELATED"/>
    <property type="match status" value="1"/>
</dbReference>
<dbReference type="AlphaFoldDB" id="A0AA41YSW2"/>
<dbReference type="Gene3D" id="3.90.190.20">
    <property type="entry name" value="Mur ligase, C-terminal domain"/>
    <property type="match status" value="1"/>
</dbReference>
<evidence type="ECO:0000256" key="4">
    <source>
        <dbReference type="ARBA" id="ARBA00022598"/>
    </source>
</evidence>
<feature type="domain" description="Mur ligase central" evidence="11">
    <location>
        <begin position="48"/>
        <end position="268"/>
    </location>
</feature>
<evidence type="ECO:0000256" key="3">
    <source>
        <dbReference type="ARBA" id="ARBA00013025"/>
    </source>
</evidence>
<protein>
    <recommendedName>
        <fullName evidence="3">tetrahydrofolate synthase</fullName>
        <ecNumber evidence="3">6.3.2.17</ecNumber>
    </recommendedName>
</protein>
<evidence type="ECO:0000313" key="13">
    <source>
        <dbReference type="Proteomes" id="UP001165667"/>
    </source>
</evidence>
<name>A0AA41YSW2_9HYPH</name>
<dbReference type="RefSeq" id="WP_282584332.1">
    <property type="nucleotide sequence ID" value="NZ_JAMOIM010000004.1"/>
</dbReference>
<evidence type="ECO:0000256" key="5">
    <source>
        <dbReference type="ARBA" id="ARBA00022723"/>
    </source>
</evidence>
<dbReference type="Pfam" id="PF08245">
    <property type="entry name" value="Mur_ligase_M"/>
    <property type="match status" value="1"/>
</dbReference>
<dbReference type="EMBL" id="JAMOIM010000004">
    <property type="protein sequence ID" value="MCW6507971.1"/>
    <property type="molecule type" value="Genomic_DNA"/>
</dbReference>
<proteinExistence type="inferred from homology"/>
<gene>
    <name evidence="12" type="ORF">M8523_08050</name>
</gene>
<comment type="cofactor">
    <cofactor evidence="1">
        <name>Mg(2+)</name>
        <dbReference type="ChEBI" id="CHEBI:18420"/>
    </cofactor>
</comment>
<dbReference type="InterPro" id="IPR013221">
    <property type="entry name" value="Mur_ligase_cen"/>
</dbReference>
<keyword evidence="4 10" id="KW-0436">Ligase</keyword>
<dbReference type="InterPro" id="IPR036615">
    <property type="entry name" value="Mur_ligase_C_dom_sf"/>
</dbReference>
<comment type="catalytic activity">
    <reaction evidence="9">
        <text>(6S)-5,6,7,8-tetrahydrofolyl-(gamma-L-Glu)(n) + L-glutamate + ATP = (6S)-5,6,7,8-tetrahydrofolyl-(gamma-L-Glu)(n+1) + ADP + phosphate + H(+)</text>
        <dbReference type="Rhea" id="RHEA:10580"/>
        <dbReference type="Rhea" id="RHEA-COMP:14738"/>
        <dbReference type="Rhea" id="RHEA-COMP:14740"/>
        <dbReference type="ChEBI" id="CHEBI:15378"/>
        <dbReference type="ChEBI" id="CHEBI:29985"/>
        <dbReference type="ChEBI" id="CHEBI:30616"/>
        <dbReference type="ChEBI" id="CHEBI:43474"/>
        <dbReference type="ChEBI" id="CHEBI:141005"/>
        <dbReference type="ChEBI" id="CHEBI:456216"/>
        <dbReference type="EC" id="6.3.2.17"/>
    </reaction>
</comment>
<dbReference type="SUPFAM" id="SSF53244">
    <property type="entry name" value="MurD-like peptide ligases, peptide-binding domain"/>
    <property type="match status" value="1"/>
</dbReference>
<dbReference type="InterPro" id="IPR018109">
    <property type="entry name" value="Folylpolyglutamate_synth_CS"/>
</dbReference>
<evidence type="ECO:0000256" key="1">
    <source>
        <dbReference type="ARBA" id="ARBA00001946"/>
    </source>
</evidence>
<dbReference type="GO" id="GO:0005737">
    <property type="term" value="C:cytoplasm"/>
    <property type="evidence" value="ECO:0007669"/>
    <property type="project" value="TreeGrafter"/>
</dbReference>
<evidence type="ECO:0000259" key="11">
    <source>
        <dbReference type="Pfam" id="PF08245"/>
    </source>
</evidence>
<dbReference type="GO" id="GO:0005524">
    <property type="term" value="F:ATP binding"/>
    <property type="evidence" value="ECO:0007669"/>
    <property type="project" value="UniProtKB-KW"/>
</dbReference>
<dbReference type="NCBIfam" id="TIGR01499">
    <property type="entry name" value="folC"/>
    <property type="match status" value="1"/>
</dbReference>
<organism evidence="12 13">
    <name type="scientific">Lichenifustis flavocetrariae</name>
    <dbReference type="NCBI Taxonomy" id="2949735"/>
    <lineage>
        <taxon>Bacteria</taxon>
        <taxon>Pseudomonadati</taxon>
        <taxon>Pseudomonadota</taxon>
        <taxon>Alphaproteobacteria</taxon>
        <taxon>Hyphomicrobiales</taxon>
        <taxon>Lichenihabitantaceae</taxon>
        <taxon>Lichenifustis</taxon>
    </lineage>
</organism>
<dbReference type="GO" id="GO:0008841">
    <property type="term" value="F:dihydrofolate synthase activity"/>
    <property type="evidence" value="ECO:0007669"/>
    <property type="project" value="TreeGrafter"/>
</dbReference>
<evidence type="ECO:0000256" key="7">
    <source>
        <dbReference type="ARBA" id="ARBA00022840"/>
    </source>
</evidence>
<evidence type="ECO:0000256" key="2">
    <source>
        <dbReference type="ARBA" id="ARBA00008276"/>
    </source>
</evidence>
<comment type="caution">
    <text evidence="12">The sequence shown here is derived from an EMBL/GenBank/DDBJ whole genome shotgun (WGS) entry which is preliminary data.</text>
</comment>
<comment type="similarity">
    <text evidence="2 10">Belongs to the folylpolyglutamate synthase family.</text>
</comment>
<dbReference type="EC" id="6.3.2.17" evidence="3"/>
<dbReference type="GO" id="GO:0004326">
    <property type="term" value="F:tetrahydrofolylpolyglutamate synthase activity"/>
    <property type="evidence" value="ECO:0007669"/>
    <property type="project" value="UniProtKB-EC"/>
</dbReference>
<reference evidence="12" key="1">
    <citation type="submission" date="2022-05" db="EMBL/GenBank/DDBJ databases">
        <authorList>
            <person name="Pankratov T."/>
        </authorList>
    </citation>
    <scope>NUCLEOTIDE SEQUENCE</scope>
    <source>
        <strain evidence="12">BP6-180914</strain>
    </source>
</reference>
<dbReference type="InterPro" id="IPR036565">
    <property type="entry name" value="Mur-like_cat_sf"/>
</dbReference>
<dbReference type="PANTHER" id="PTHR11136">
    <property type="entry name" value="FOLYLPOLYGLUTAMATE SYNTHASE-RELATED"/>
    <property type="match status" value="1"/>
</dbReference>
<dbReference type="PIRSF" id="PIRSF001563">
    <property type="entry name" value="Folylpolyglu_synth"/>
    <property type="match status" value="1"/>
</dbReference>
<dbReference type="InterPro" id="IPR001645">
    <property type="entry name" value="Folylpolyglutamate_synth"/>
</dbReference>
<keyword evidence="13" id="KW-1185">Reference proteome</keyword>
<dbReference type="FunFam" id="3.40.1190.10:FF:000011">
    <property type="entry name" value="Folylpolyglutamate synthase/dihydrofolate synthase"/>
    <property type="match status" value="1"/>
</dbReference>
<evidence type="ECO:0000256" key="10">
    <source>
        <dbReference type="PIRNR" id="PIRNR001563"/>
    </source>
</evidence>
<dbReference type="SUPFAM" id="SSF53623">
    <property type="entry name" value="MurD-like peptide ligases, catalytic domain"/>
    <property type="match status" value="1"/>
</dbReference>
<keyword evidence="5" id="KW-0479">Metal-binding</keyword>
<evidence type="ECO:0000313" key="12">
    <source>
        <dbReference type="EMBL" id="MCW6507971.1"/>
    </source>
</evidence>
<dbReference type="Gene3D" id="3.40.1190.10">
    <property type="entry name" value="Mur-like, catalytic domain"/>
    <property type="match status" value="1"/>
</dbReference>
<dbReference type="GO" id="GO:0046872">
    <property type="term" value="F:metal ion binding"/>
    <property type="evidence" value="ECO:0007669"/>
    <property type="project" value="UniProtKB-KW"/>
</dbReference>
<evidence type="ECO:0000256" key="8">
    <source>
        <dbReference type="ARBA" id="ARBA00022842"/>
    </source>
</evidence>
<keyword evidence="8" id="KW-0460">Magnesium</keyword>
<keyword evidence="6 10" id="KW-0547">Nucleotide-binding</keyword>
<evidence type="ECO:0000256" key="9">
    <source>
        <dbReference type="ARBA" id="ARBA00047493"/>
    </source>
</evidence>
<sequence length="440" mass="46865">MTAAHFDTVLARLPALHPKLIDLSLDRMQRLMDDLGHPERHLPPVIHVAGTNGKGSTVAFLRAMLEATGAAVHVYTSPHLVRFNERVRLGRAGGGILIDDAHFADVLERCEAVNAGQPISFFEITTAAAFLAFSEVPADYLLLEVGLGGRLDATNVVERPALSVITPVSMDHPEFLGTSVDKIAFEKAGILKRGVPAVFATQDEVALDVLVRQAERVGAPHRVGNQDFATREENGRLIFEDDRGLLDLPLPRLAGRHQQGNAGTAIAALRLLLPGIAPRAIEAGLLAASWPARLQRLTRGTVADLAPLEAEIWLDGGHNADGGRVLAAAMGEREDRNTRPLVLICGMLTTKDPKAFLDSFRDLTQELIAVPIGDAHAGRNAADIAAIALACGIPAATCGSVAEALGFLCARPWLVPPRILITGSLYLAGDVLKLNGTPPM</sequence>
<accession>A0AA41YSW2</accession>
<dbReference type="Proteomes" id="UP001165667">
    <property type="component" value="Unassembled WGS sequence"/>
</dbReference>
<evidence type="ECO:0000256" key="6">
    <source>
        <dbReference type="ARBA" id="ARBA00022741"/>
    </source>
</evidence>
<keyword evidence="7 10" id="KW-0067">ATP-binding</keyword>